<dbReference type="Proteomes" id="UP000276215">
    <property type="component" value="Unassembled WGS sequence"/>
</dbReference>
<dbReference type="EMBL" id="ML120382">
    <property type="protein sequence ID" value="RPB00217.1"/>
    <property type="molecule type" value="Genomic_DNA"/>
</dbReference>
<sequence length="190" mass="22544">MGNTPSVFTNPYKTPRKHDPRIFNFPLPSTPFRLPHFLPQLIKLNKKAYNTETTTQSINRLKNILAATTIMLNTYSILSPETHPELRAHFAMFKEGAEDFYLNQCEELVVYNSMTGWYDVQHGKVARGVDEITKEYFWLSMMVREVCQKEKEEREREVRGETRWRRVKEVDEVEWLGSRRVEKDERLDTI</sequence>
<protein>
    <submittedName>
        <fullName evidence="1">Uncharacterized protein</fullName>
    </submittedName>
</protein>
<organism evidence="1 2">
    <name type="scientific">Choiromyces venosus 120613-1</name>
    <dbReference type="NCBI Taxonomy" id="1336337"/>
    <lineage>
        <taxon>Eukaryota</taxon>
        <taxon>Fungi</taxon>
        <taxon>Dikarya</taxon>
        <taxon>Ascomycota</taxon>
        <taxon>Pezizomycotina</taxon>
        <taxon>Pezizomycetes</taxon>
        <taxon>Pezizales</taxon>
        <taxon>Tuberaceae</taxon>
        <taxon>Choiromyces</taxon>
    </lineage>
</organism>
<evidence type="ECO:0000313" key="1">
    <source>
        <dbReference type="EMBL" id="RPB00217.1"/>
    </source>
</evidence>
<evidence type="ECO:0000313" key="2">
    <source>
        <dbReference type="Proteomes" id="UP000276215"/>
    </source>
</evidence>
<keyword evidence="2" id="KW-1185">Reference proteome</keyword>
<name>A0A3N4JPU4_9PEZI</name>
<dbReference type="AlphaFoldDB" id="A0A3N4JPU4"/>
<reference evidence="1 2" key="1">
    <citation type="journal article" date="2018" name="Nat. Ecol. Evol.">
        <title>Pezizomycetes genomes reveal the molecular basis of ectomycorrhizal truffle lifestyle.</title>
        <authorList>
            <person name="Murat C."/>
            <person name="Payen T."/>
            <person name="Noel B."/>
            <person name="Kuo A."/>
            <person name="Morin E."/>
            <person name="Chen J."/>
            <person name="Kohler A."/>
            <person name="Krizsan K."/>
            <person name="Balestrini R."/>
            <person name="Da Silva C."/>
            <person name="Montanini B."/>
            <person name="Hainaut M."/>
            <person name="Levati E."/>
            <person name="Barry K.W."/>
            <person name="Belfiori B."/>
            <person name="Cichocki N."/>
            <person name="Clum A."/>
            <person name="Dockter R.B."/>
            <person name="Fauchery L."/>
            <person name="Guy J."/>
            <person name="Iotti M."/>
            <person name="Le Tacon F."/>
            <person name="Lindquist E.A."/>
            <person name="Lipzen A."/>
            <person name="Malagnac F."/>
            <person name="Mello A."/>
            <person name="Molinier V."/>
            <person name="Miyauchi S."/>
            <person name="Poulain J."/>
            <person name="Riccioni C."/>
            <person name="Rubini A."/>
            <person name="Sitrit Y."/>
            <person name="Splivallo R."/>
            <person name="Traeger S."/>
            <person name="Wang M."/>
            <person name="Zifcakova L."/>
            <person name="Wipf D."/>
            <person name="Zambonelli A."/>
            <person name="Paolocci F."/>
            <person name="Nowrousian M."/>
            <person name="Ottonello S."/>
            <person name="Baldrian P."/>
            <person name="Spatafora J.W."/>
            <person name="Henrissat B."/>
            <person name="Nagy L.G."/>
            <person name="Aury J.M."/>
            <person name="Wincker P."/>
            <person name="Grigoriev I.V."/>
            <person name="Bonfante P."/>
            <person name="Martin F.M."/>
        </authorList>
    </citation>
    <scope>NUCLEOTIDE SEQUENCE [LARGE SCALE GENOMIC DNA]</scope>
    <source>
        <strain evidence="1 2">120613-1</strain>
    </source>
</reference>
<gene>
    <name evidence="1" type="ORF">L873DRAFT_1805667</name>
</gene>
<proteinExistence type="predicted"/>
<accession>A0A3N4JPU4</accession>